<sequence>MFIVNSSKYQRVFSAYLQRQIARFELWYLVKFTMNAILIDQGGQTAACVRQSWIGWLGNGEEFEQTLPNRL</sequence>
<gene>
    <name evidence="1" type="ORF">BAQU_0596</name>
</gene>
<protein>
    <submittedName>
        <fullName evidence="1">Uncharacterized protein</fullName>
    </submittedName>
</protein>
<organism evidence="1 2">
    <name type="scientific">Bifidobacterium aquikefiri</name>
    <dbReference type="NCBI Taxonomy" id="1653207"/>
    <lineage>
        <taxon>Bacteria</taxon>
        <taxon>Bacillati</taxon>
        <taxon>Actinomycetota</taxon>
        <taxon>Actinomycetes</taxon>
        <taxon>Bifidobacteriales</taxon>
        <taxon>Bifidobacteriaceae</taxon>
        <taxon>Bifidobacterium</taxon>
    </lineage>
</organism>
<comment type="caution">
    <text evidence="1">The sequence shown here is derived from an EMBL/GenBank/DDBJ whole genome shotgun (WGS) entry which is preliminary data.</text>
</comment>
<dbReference type="EMBL" id="MWXA01000003">
    <property type="protein sequence ID" value="OZG67951.1"/>
    <property type="molecule type" value="Genomic_DNA"/>
</dbReference>
<dbReference type="Proteomes" id="UP000216451">
    <property type="component" value="Unassembled WGS sequence"/>
</dbReference>
<dbReference type="AlphaFoldDB" id="A0A261G945"/>
<proteinExistence type="predicted"/>
<evidence type="ECO:0000313" key="1">
    <source>
        <dbReference type="EMBL" id="OZG67951.1"/>
    </source>
</evidence>
<keyword evidence="2" id="KW-1185">Reference proteome</keyword>
<accession>A0A261G945</accession>
<evidence type="ECO:0000313" key="2">
    <source>
        <dbReference type="Proteomes" id="UP000216451"/>
    </source>
</evidence>
<reference evidence="1 2" key="1">
    <citation type="journal article" date="2017" name="BMC Genomics">
        <title>Comparative genomic and phylogenomic analyses of the Bifidobacteriaceae family.</title>
        <authorList>
            <person name="Lugli G.A."/>
            <person name="Milani C."/>
            <person name="Turroni F."/>
            <person name="Duranti S."/>
            <person name="Mancabelli L."/>
            <person name="Mangifesta M."/>
            <person name="Ferrario C."/>
            <person name="Modesto M."/>
            <person name="Mattarelli P."/>
            <person name="Jiri K."/>
            <person name="van Sinderen D."/>
            <person name="Ventura M."/>
        </authorList>
    </citation>
    <scope>NUCLEOTIDE SEQUENCE [LARGE SCALE GENOMIC DNA]</scope>
    <source>
        <strain evidence="1 2">LMG 28769</strain>
    </source>
</reference>
<name>A0A261G945_9BIFI</name>